<evidence type="ECO:0000256" key="1">
    <source>
        <dbReference type="SAM" id="MobiDB-lite"/>
    </source>
</evidence>
<dbReference type="AlphaFoldDB" id="A0A1F6M798"/>
<feature type="region of interest" description="Disordered" evidence="1">
    <location>
        <begin position="120"/>
        <end position="163"/>
    </location>
</feature>
<gene>
    <name evidence="2" type="ORF">A3C15_01855</name>
</gene>
<evidence type="ECO:0000313" key="3">
    <source>
        <dbReference type="Proteomes" id="UP000176532"/>
    </source>
</evidence>
<accession>A0A1F6M798</accession>
<reference evidence="2 3" key="1">
    <citation type="journal article" date="2016" name="Nat. Commun.">
        <title>Thousands of microbial genomes shed light on interconnected biogeochemical processes in an aquifer system.</title>
        <authorList>
            <person name="Anantharaman K."/>
            <person name="Brown C.T."/>
            <person name="Hug L.A."/>
            <person name="Sharon I."/>
            <person name="Castelle C.J."/>
            <person name="Probst A.J."/>
            <person name="Thomas B.C."/>
            <person name="Singh A."/>
            <person name="Wilkins M.J."/>
            <person name="Karaoz U."/>
            <person name="Brodie E.L."/>
            <person name="Williams K.H."/>
            <person name="Hubbard S.S."/>
            <person name="Banfield J.F."/>
        </authorList>
    </citation>
    <scope>NUCLEOTIDE SEQUENCE [LARGE SCALE GENOMIC DNA]</scope>
</reference>
<organism evidence="2 3">
    <name type="scientific">Candidatus Magasanikbacteria bacterium RIFCSPHIGHO2_02_FULL_50_9b</name>
    <dbReference type="NCBI Taxonomy" id="1798682"/>
    <lineage>
        <taxon>Bacteria</taxon>
        <taxon>Candidatus Magasanikiibacteriota</taxon>
    </lineage>
</organism>
<dbReference type="Proteomes" id="UP000176532">
    <property type="component" value="Unassembled WGS sequence"/>
</dbReference>
<dbReference type="EMBL" id="MFQD01000045">
    <property type="protein sequence ID" value="OGH67479.1"/>
    <property type="molecule type" value="Genomic_DNA"/>
</dbReference>
<feature type="compositionally biased region" description="Low complexity" evidence="1">
    <location>
        <begin position="126"/>
        <end position="146"/>
    </location>
</feature>
<sequence length="163" mass="17423">MSLGPRFSANKFQSVLKSALGVGSSGVKSALTHIGAQKSLQNITNVKDAKNILKKLESSGAVSDASRARDVFRKAERVAASVDRIRSQEVKQERLSEFDKTRLALKDSVVREQIHSVSITGDRNSASHSVSVSSKPLASSSADAKSNMSAPVSTRPVLDIPFD</sequence>
<proteinExistence type="predicted"/>
<dbReference type="STRING" id="1798682.A3C15_01855"/>
<evidence type="ECO:0000313" key="2">
    <source>
        <dbReference type="EMBL" id="OGH67479.1"/>
    </source>
</evidence>
<name>A0A1F6M798_9BACT</name>
<protein>
    <submittedName>
        <fullName evidence="2">Uncharacterized protein</fullName>
    </submittedName>
</protein>
<comment type="caution">
    <text evidence="2">The sequence shown here is derived from an EMBL/GenBank/DDBJ whole genome shotgun (WGS) entry which is preliminary data.</text>
</comment>